<name>A0A3L6GCU3_MAIZE</name>
<keyword evidence="4 13" id="KW-0963">Cytoplasm</keyword>
<evidence type="ECO:0000256" key="12">
    <source>
        <dbReference type="ARBA" id="ARBA00045891"/>
    </source>
</evidence>
<comment type="subunit">
    <text evidence="11">Interacts with ATG8.</text>
</comment>
<evidence type="ECO:0000256" key="8">
    <source>
        <dbReference type="ARBA" id="ARBA00022927"/>
    </source>
</evidence>
<evidence type="ECO:0000256" key="11">
    <source>
        <dbReference type="ARBA" id="ARBA00038724"/>
    </source>
</evidence>
<evidence type="ECO:0000256" key="14">
    <source>
        <dbReference type="SAM" id="Coils"/>
    </source>
</evidence>
<evidence type="ECO:0000256" key="6">
    <source>
        <dbReference type="ARBA" id="ARBA00022801"/>
    </source>
</evidence>
<keyword evidence="5 13" id="KW-0645">Protease</keyword>
<comment type="catalytic activity">
    <reaction evidence="10">
        <text>[protein]-C-terminal L-amino acid-glycyl-phosphatidylethanolamide + H2O = [protein]-C-terminal L-amino acid-glycine + a 1,2-diacyl-sn-glycero-3-phosphoethanolamine</text>
        <dbReference type="Rhea" id="RHEA:67548"/>
        <dbReference type="Rhea" id="RHEA-COMP:17323"/>
        <dbReference type="Rhea" id="RHEA-COMP:17324"/>
        <dbReference type="ChEBI" id="CHEBI:15377"/>
        <dbReference type="ChEBI" id="CHEBI:64612"/>
        <dbReference type="ChEBI" id="CHEBI:172940"/>
        <dbReference type="ChEBI" id="CHEBI:172941"/>
    </reaction>
    <physiologicalReaction direction="left-to-right" evidence="10">
        <dbReference type="Rhea" id="RHEA:67549"/>
    </physiologicalReaction>
</comment>
<protein>
    <recommendedName>
        <fullName evidence="13">Cysteine protease</fullName>
        <ecNumber evidence="13">3.4.22.-</ecNumber>
    </recommendedName>
</protein>
<dbReference type="GO" id="GO:0008234">
    <property type="term" value="F:cysteine-type peptidase activity"/>
    <property type="evidence" value="ECO:0007669"/>
    <property type="project" value="UniProtKB-KW"/>
</dbReference>
<proteinExistence type="inferred from homology"/>
<dbReference type="SUPFAM" id="SSF54001">
    <property type="entry name" value="Cysteine proteinases"/>
    <property type="match status" value="1"/>
</dbReference>
<dbReference type="InterPro" id="IPR005078">
    <property type="entry name" value="Peptidase_C54"/>
</dbReference>
<dbReference type="GO" id="GO:0000775">
    <property type="term" value="C:chromosome, centromeric region"/>
    <property type="evidence" value="ECO:0007669"/>
    <property type="project" value="InterPro"/>
</dbReference>
<keyword evidence="7" id="KW-0788">Thiol protease</keyword>
<keyword evidence="3" id="KW-0813">Transport</keyword>
<keyword evidence="14" id="KW-0175">Coiled coil</keyword>
<dbReference type="GO" id="GO:0019786">
    <property type="term" value="F:protein-phosphatidylethanolamide deconjugating activity"/>
    <property type="evidence" value="ECO:0007669"/>
    <property type="project" value="InterPro"/>
</dbReference>
<evidence type="ECO:0000313" key="17">
    <source>
        <dbReference type="EMBL" id="PWZ46206.1"/>
    </source>
</evidence>
<comment type="function">
    <text evidence="12">Cysteine protease that plays a key role in autophagy by mediating both proteolytic activation and delipidation of ATG8 family proteins. The protease activity is required for proteolytic activation of ATG8 family proteins: cleaves the C-terminal amino acid of ATG8 proteins to reveal a C-terminal glycine. Exposure of the glycine at the C-terminus is essential for ATG8 proteins conjugation to phosphatidylethanolamine (PE) and insertion to membranes, which is necessary for autophagy. In addition to the protease activity, also mediates delipidation of PE-conjugated ATG8 proteins.</text>
</comment>
<dbReference type="PANTHER" id="PTHR22624">
    <property type="entry name" value="CYSTEINE PROTEASE ATG4"/>
    <property type="match status" value="1"/>
</dbReference>
<evidence type="ECO:0000256" key="2">
    <source>
        <dbReference type="ARBA" id="ARBA00010958"/>
    </source>
</evidence>
<accession>A0A3L6GCU3</accession>
<evidence type="ECO:0000259" key="16">
    <source>
        <dbReference type="Pfam" id="PF03416"/>
    </source>
</evidence>
<feature type="compositionally biased region" description="Low complexity" evidence="15">
    <location>
        <begin position="21"/>
        <end position="37"/>
    </location>
</feature>
<feature type="domain" description="Peptidase C54 catalytic" evidence="16">
    <location>
        <begin position="143"/>
        <end position="424"/>
    </location>
</feature>
<dbReference type="GO" id="GO:0005634">
    <property type="term" value="C:nucleus"/>
    <property type="evidence" value="ECO:0007669"/>
    <property type="project" value="InterPro"/>
</dbReference>
<evidence type="ECO:0000256" key="15">
    <source>
        <dbReference type="SAM" id="MobiDB-lite"/>
    </source>
</evidence>
<comment type="similarity">
    <text evidence="2 13">Belongs to the peptidase C54 family.</text>
</comment>
<dbReference type="GO" id="GO:0006508">
    <property type="term" value="P:proteolysis"/>
    <property type="evidence" value="ECO:0007669"/>
    <property type="project" value="UniProtKB-KW"/>
</dbReference>
<feature type="coiled-coil region" evidence="14">
    <location>
        <begin position="531"/>
        <end position="565"/>
    </location>
</feature>
<feature type="region of interest" description="Disordered" evidence="15">
    <location>
        <begin position="1"/>
        <end position="51"/>
    </location>
</feature>
<dbReference type="Proteomes" id="UP000251960">
    <property type="component" value="Chromosome 10"/>
</dbReference>
<dbReference type="InterPro" id="IPR038765">
    <property type="entry name" value="Papain-like_cys_pep_sf"/>
</dbReference>
<evidence type="ECO:0000256" key="7">
    <source>
        <dbReference type="ARBA" id="ARBA00022807"/>
    </source>
</evidence>
<dbReference type="GO" id="GO:0000278">
    <property type="term" value="P:mitotic cell cycle"/>
    <property type="evidence" value="ECO:0007669"/>
    <property type="project" value="InterPro"/>
</dbReference>
<keyword evidence="8 13" id="KW-0653">Protein transport</keyword>
<dbReference type="GO" id="GO:0015031">
    <property type="term" value="P:protein transport"/>
    <property type="evidence" value="ECO:0007669"/>
    <property type="project" value="UniProtKB-KW"/>
</dbReference>
<keyword evidence="6 13" id="KW-0378">Hydrolase</keyword>
<evidence type="ECO:0000256" key="5">
    <source>
        <dbReference type="ARBA" id="ARBA00022670"/>
    </source>
</evidence>
<organism evidence="17">
    <name type="scientific">Zea mays</name>
    <name type="common">Maize</name>
    <dbReference type="NCBI Taxonomy" id="4577"/>
    <lineage>
        <taxon>Eukaryota</taxon>
        <taxon>Viridiplantae</taxon>
        <taxon>Streptophyta</taxon>
        <taxon>Embryophyta</taxon>
        <taxon>Tracheophyta</taxon>
        <taxon>Spermatophyta</taxon>
        <taxon>Magnoliopsida</taxon>
        <taxon>Liliopsida</taxon>
        <taxon>Poales</taxon>
        <taxon>Poaceae</taxon>
        <taxon>PACMAD clade</taxon>
        <taxon>Panicoideae</taxon>
        <taxon>Andropogonodae</taxon>
        <taxon>Andropogoneae</taxon>
        <taxon>Tripsacinae</taxon>
        <taxon>Zea</taxon>
    </lineage>
</organism>
<dbReference type="PANTHER" id="PTHR22624:SF49">
    <property type="entry name" value="CYSTEINE PROTEASE"/>
    <property type="match status" value="1"/>
</dbReference>
<comment type="subcellular location">
    <subcellularLocation>
        <location evidence="1 13">Cytoplasm</location>
    </subcellularLocation>
</comment>
<dbReference type="EC" id="3.4.22.-" evidence="13"/>
<dbReference type="GO" id="GO:0006914">
    <property type="term" value="P:autophagy"/>
    <property type="evidence" value="ECO:0007669"/>
    <property type="project" value="UniProtKB-KW"/>
</dbReference>
<evidence type="ECO:0000256" key="1">
    <source>
        <dbReference type="ARBA" id="ARBA00004496"/>
    </source>
</evidence>
<reference evidence="17" key="1">
    <citation type="journal article" date="2018" name="Nat. Genet.">
        <title>Extensive intraspecific gene order and gene structural variations between Mo17 and other maize genomes.</title>
        <authorList>
            <person name="Sun S."/>
            <person name="Zhou Y."/>
            <person name="Chen J."/>
            <person name="Shi J."/>
            <person name="Zhao H."/>
            <person name="Zhao H."/>
            <person name="Song W."/>
            <person name="Zhang M."/>
            <person name="Cui Y."/>
            <person name="Dong X."/>
            <person name="Liu H."/>
            <person name="Ma X."/>
            <person name="Jiao Y."/>
            <person name="Wang B."/>
            <person name="Wei X."/>
            <person name="Stein J.C."/>
            <person name="Glaubitz J.C."/>
            <person name="Lu F."/>
            <person name="Yu G."/>
            <person name="Liang C."/>
            <person name="Fengler K."/>
            <person name="Li B."/>
            <person name="Rafalski A."/>
            <person name="Schnable P.S."/>
            <person name="Ware D.H."/>
            <person name="Buckler E.S."/>
            <person name="Lai J."/>
        </authorList>
    </citation>
    <scope>NUCLEOTIDE SEQUENCE [LARGE SCALE GENOMIC DNA]</scope>
    <source>
        <tissue evidence="17">Seedling</tissue>
    </source>
</reference>
<dbReference type="GO" id="GO:0005737">
    <property type="term" value="C:cytoplasm"/>
    <property type="evidence" value="ECO:0007669"/>
    <property type="project" value="UniProtKB-SubCell"/>
</dbReference>
<dbReference type="ExpressionAtlas" id="A0A3L6GCU3">
    <property type="expression patterns" value="baseline and differential"/>
</dbReference>
<dbReference type="InterPro" id="IPR046792">
    <property type="entry name" value="Peptidase_C54_cat"/>
</dbReference>
<dbReference type="EMBL" id="NCVQ01000002">
    <property type="protein sequence ID" value="PWZ46206.1"/>
    <property type="molecule type" value="Genomic_DNA"/>
</dbReference>
<gene>
    <name evidence="17" type="primary">ATG4B_0</name>
    <name evidence="17" type="ORF">Zm00014a_017275</name>
</gene>
<evidence type="ECO:0000256" key="4">
    <source>
        <dbReference type="ARBA" id="ARBA00022490"/>
    </source>
</evidence>
<dbReference type="InterPro" id="IPR008685">
    <property type="entry name" value="Centromere_Mis12"/>
</dbReference>
<dbReference type="AlphaFoldDB" id="A0A3L6GCU3"/>
<dbReference type="Pfam" id="PF03416">
    <property type="entry name" value="Peptidase_C54"/>
    <property type="match status" value="1"/>
</dbReference>
<evidence type="ECO:0000256" key="9">
    <source>
        <dbReference type="ARBA" id="ARBA00023006"/>
    </source>
</evidence>
<evidence type="ECO:0000256" key="10">
    <source>
        <dbReference type="ARBA" id="ARBA00029362"/>
    </source>
</evidence>
<sequence>MTSSPERGEAPPAPPRDSPCEDAAPAAAVVASSSSGSERQEDGGSRQPKASVLSGIFAPPLAIFEGQRQDSSPPCDASSTKPPSGSYAWSRILRRFVGSGSMWRLLGCARVLTSGDVWFLGKCYRVSPEEEESGGSDSDSGHAAFLEDFSSRIWTTYRKGFDAIPGSKLTSDVNWGCMVRSSQMLVAQALIFHHLGRSWRKPSEKPYDPDYIRVLHLFGDSEACAFSIHNLLQAGRNYGLAAGSWVGPYAMCRAWQTLIRTNREQADAVDGKENFPMALYVVSGDEDGERGGAPVFCIDVAAQLCSNFNKGQCTWSPILLLVPLVLGLDKINPRYIPLLKETFKFPQSLGILGGKPGTSTYIAGVQEDRALYLDPHDVQMAVDIAPDNLEADTSSYHCSVVRDLALEQIDPSLAIGFYCRDKGDDLLSLSVVGCQRLLGGKCSKRDRAAAAPGVVGAATAAEKATDLQRGLNAIHHVVKDRLDKRMANWEKFCYRHCFDVPEGFVAADDDSSCANESQKDGISDSDLDLELDSLRRKFGSANKESENLERELSSLERQATFKRRLDSSVSEIEKLFEEEMVQGNLKDLVKAIPVLHQKIIDANQRRTEIRSLVDQQAWNTKRSRDSKP</sequence>
<evidence type="ECO:0000256" key="3">
    <source>
        <dbReference type="ARBA" id="ARBA00022448"/>
    </source>
</evidence>
<keyword evidence="9 13" id="KW-0072">Autophagy</keyword>
<comment type="caution">
    <text evidence="17">The sequence shown here is derived from an EMBL/GenBank/DDBJ whole genome shotgun (WGS) entry which is preliminary data.</text>
</comment>
<evidence type="ECO:0000256" key="13">
    <source>
        <dbReference type="RuleBase" id="RU363115"/>
    </source>
</evidence>
<dbReference type="Pfam" id="PF05859">
    <property type="entry name" value="Mis12"/>
    <property type="match status" value="1"/>
</dbReference>